<sequence length="387" mass="43168">MDDIEKMIGEGRKRFTLLYSISRDACDPDIFHQRCDNKGPTVTMLYNLKGSVFGFYSCIDWKSEGNWKADRKHFLIQLNYLGNKRYTKCLTKGATTEILWEKAKGPWSEAIKCFSGKTLVPNNNVFTLNGNMDRFTSNLYDTCGLSASDINNGSMEVTDLEVYSVADGERPTNQDIECPWRTQPQWNTEYVSQLFDELSAIEISTKPRLLLLGPIGAGKSSFVNTVASALAGRMAHFASCGTDRHAATSTYSPYRLRSTTGSFLDFKLCDTPGLERSQGIDIHELHFLLDGNVPENYDKLGDIFMSTDVGKLVNKTAKMLGVPRNVVFPIKNYEHEMETLDSVNSLALFALKTMVEMATDHLANLQAVKGAEGGEDIYPEIGNMSDT</sequence>
<dbReference type="CDD" id="cd00882">
    <property type="entry name" value="Ras_like_GTPase"/>
    <property type="match status" value="1"/>
</dbReference>
<evidence type="ECO:0000259" key="2">
    <source>
        <dbReference type="PROSITE" id="PS51886"/>
    </source>
</evidence>
<comment type="similarity">
    <text evidence="1">Belongs to the IFI44 family.</text>
</comment>
<feature type="domain" description="TLDc" evidence="2">
    <location>
        <begin position="1"/>
        <end position="166"/>
    </location>
</feature>
<dbReference type="PANTHER" id="PTHR14241">
    <property type="entry name" value="INTERFERON-INDUCED PROTEIN 44"/>
    <property type="match status" value="1"/>
</dbReference>
<dbReference type="PANTHER" id="PTHR14241:SF32">
    <property type="entry name" value="VWFA DOMAIN-CONTAINING PROTEIN-RELATED"/>
    <property type="match status" value="1"/>
</dbReference>
<dbReference type="Pfam" id="PF07534">
    <property type="entry name" value="TLD"/>
    <property type="match status" value="1"/>
</dbReference>
<organism evidence="3 4">
    <name type="scientific">Mya arenaria</name>
    <name type="common">Soft-shell clam</name>
    <dbReference type="NCBI Taxonomy" id="6604"/>
    <lineage>
        <taxon>Eukaryota</taxon>
        <taxon>Metazoa</taxon>
        <taxon>Spiralia</taxon>
        <taxon>Lophotrochozoa</taxon>
        <taxon>Mollusca</taxon>
        <taxon>Bivalvia</taxon>
        <taxon>Autobranchia</taxon>
        <taxon>Heteroconchia</taxon>
        <taxon>Euheterodonta</taxon>
        <taxon>Imparidentia</taxon>
        <taxon>Neoheterodontei</taxon>
        <taxon>Myida</taxon>
        <taxon>Myoidea</taxon>
        <taxon>Myidae</taxon>
        <taxon>Mya</taxon>
    </lineage>
</organism>
<dbReference type="InterPro" id="IPR006571">
    <property type="entry name" value="TLDc_dom"/>
</dbReference>
<evidence type="ECO:0000256" key="1">
    <source>
        <dbReference type="ARBA" id="ARBA00009243"/>
    </source>
</evidence>
<keyword evidence="4" id="KW-1185">Reference proteome</keyword>
<evidence type="ECO:0000313" key="4">
    <source>
        <dbReference type="Proteomes" id="UP001164746"/>
    </source>
</evidence>
<dbReference type="SUPFAM" id="SSF52540">
    <property type="entry name" value="P-loop containing nucleoside triphosphate hydrolases"/>
    <property type="match status" value="1"/>
</dbReference>
<dbReference type="InterPro" id="IPR027417">
    <property type="entry name" value="P-loop_NTPase"/>
</dbReference>
<gene>
    <name evidence="3" type="ORF">MAR_023197</name>
</gene>
<dbReference type="PROSITE" id="PS51886">
    <property type="entry name" value="TLDC"/>
    <property type="match status" value="1"/>
</dbReference>
<dbReference type="Proteomes" id="UP001164746">
    <property type="component" value="Chromosome 3"/>
</dbReference>
<reference evidence="3" key="1">
    <citation type="submission" date="2022-11" db="EMBL/GenBank/DDBJ databases">
        <title>Centuries of genome instability and evolution in soft-shell clam transmissible cancer (bioRxiv).</title>
        <authorList>
            <person name="Hart S.F.M."/>
            <person name="Yonemitsu M.A."/>
            <person name="Giersch R.M."/>
            <person name="Beal B.F."/>
            <person name="Arriagada G."/>
            <person name="Davis B.W."/>
            <person name="Ostrander E.A."/>
            <person name="Goff S.P."/>
            <person name="Metzger M.J."/>
        </authorList>
    </citation>
    <scope>NUCLEOTIDE SEQUENCE</scope>
    <source>
        <strain evidence="3">MELC-2E11</strain>
        <tissue evidence="3">Siphon/mantle</tissue>
    </source>
</reference>
<feature type="non-terminal residue" evidence="3">
    <location>
        <position position="1"/>
    </location>
</feature>
<dbReference type="Gene3D" id="3.40.50.300">
    <property type="entry name" value="P-loop containing nucleotide triphosphate hydrolases"/>
    <property type="match status" value="1"/>
</dbReference>
<protein>
    <submittedName>
        <fullName evidence="3">IFI44-like protein</fullName>
    </submittedName>
</protein>
<dbReference type="EMBL" id="CP111014">
    <property type="protein sequence ID" value="WAQ98824.1"/>
    <property type="molecule type" value="Genomic_DNA"/>
</dbReference>
<proteinExistence type="inferred from homology"/>
<evidence type="ECO:0000313" key="3">
    <source>
        <dbReference type="EMBL" id="WAQ98824.1"/>
    </source>
</evidence>
<name>A0ABY7DQI3_MYAAR</name>
<accession>A0ABY7DQI3</accession>